<evidence type="ECO:0000256" key="1">
    <source>
        <dbReference type="ARBA" id="ARBA00022741"/>
    </source>
</evidence>
<dbReference type="EMBL" id="LK028559">
    <property type="protein sequence ID" value="CDR30295.1"/>
    <property type="molecule type" value="Genomic_DNA"/>
</dbReference>
<keyword evidence="8" id="KW-1185">Reference proteome</keyword>
<dbReference type="PANTHER" id="PTHR11070:SF2">
    <property type="entry name" value="ATP-DEPENDENT DNA HELICASE SRS2"/>
    <property type="match status" value="1"/>
</dbReference>
<evidence type="ECO:0000256" key="4">
    <source>
        <dbReference type="ARBA" id="ARBA00022840"/>
    </source>
</evidence>
<dbReference type="InterPro" id="IPR027417">
    <property type="entry name" value="P-loop_NTPase"/>
</dbReference>
<protein>
    <submittedName>
        <fullName evidence="7">ATP-dependent DNA helicase</fullName>
    </submittedName>
</protein>
<organism evidence="7 8">
    <name type="scientific">Acholeplasma oculi</name>
    <dbReference type="NCBI Taxonomy" id="35623"/>
    <lineage>
        <taxon>Bacteria</taxon>
        <taxon>Bacillati</taxon>
        <taxon>Mycoplasmatota</taxon>
        <taxon>Mollicutes</taxon>
        <taxon>Acholeplasmatales</taxon>
        <taxon>Acholeplasmataceae</taxon>
        <taxon>Acholeplasma</taxon>
    </lineage>
</organism>
<dbReference type="SUPFAM" id="SSF52540">
    <property type="entry name" value="P-loop containing nucleoside triphosphate hydrolases"/>
    <property type="match status" value="1"/>
</dbReference>
<dbReference type="Pfam" id="PF00580">
    <property type="entry name" value="UvrD-helicase"/>
    <property type="match status" value="2"/>
</dbReference>
<dbReference type="GO" id="GO:0005524">
    <property type="term" value="F:ATP binding"/>
    <property type="evidence" value="ECO:0007669"/>
    <property type="project" value="UniProtKB-UniRule"/>
</dbReference>
<feature type="domain" description="UvrD-like helicase ATP-binding" evidence="6">
    <location>
        <begin position="3"/>
        <end position="285"/>
    </location>
</feature>
<accession>A0A061A8T6</accession>
<dbReference type="OrthoDB" id="384988at2"/>
<keyword evidence="3 5" id="KW-0347">Helicase</keyword>
<keyword evidence="1 5" id="KW-0547">Nucleotide-binding</keyword>
<dbReference type="InterPro" id="IPR000212">
    <property type="entry name" value="DNA_helicase_UvrD/REP"/>
</dbReference>
<gene>
    <name evidence="7" type="ORF">Aocu_02220</name>
</gene>
<dbReference type="RefSeq" id="WP_045748861.1">
    <property type="nucleotide sequence ID" value="NZ_FUZK01000002.1"/>
</dbReference>
<dbReference type="Gene3D" id="3.40.50.300">
    <property type="entry name" value="P-loop containing nucleotide triphosphate hydrolases"/>
    <property type="match status" value="1"/>
</dbReference>
<dbReference type="AlphaFoldDB" id="A0A061A8T6"/>
<evidence type="ECO:0000259" key="6">
    <source>
        <dbReference type="PROSITE" id="PS51198"/>
    </source>
</evidence>
<dbReference type="GO" id="GO:0003677">
    <property type="term" value="F:DNA binding"/>
    <property type="evidence" value="ECO:0007669"/>
    <property type="project" value="InterPro"/>
</dbReference>
<reference evidence="8" key="1">
    <citation type="submission" date="2014-05" db="EMBL/GenBank/DDBJ databases">
        <authorList>
            <person name="Kube M."/>
        </authorList>
    </citation>
    <scope>NUCLEOTIDE SEQUENCE [LARGE SCALE GENOMIC DNA]</scope>
</reference>
<keyword evidence="2 5" id="KW-0378">Hydrolase</keyword>
<sequence length="712" mass="83968">MKYNYTEDQLKAIETSESCFLVLGSAGTGKTHVLVERVLHLVSKQHLQIEKLLILTSNMNDMYQIKEKLNHEVDVSKLSIYTMDMFALKIILDFEGYQKKFVSQSYLETVKSECIKQFCKTDKIYLDYMRNPRIYPNITIEAENLYFERIEKEKLTLRFIPISYAISLLKKNESLRQQIISTYHTAMIDNAQDYKDEYIEFIQTFTNNTQDLYVLGNDDQNLSLTSLKETYLYQVYHSKKFSKILLVDNYKTDKSIMKLVTLIYHNQDRIDKVSKYMIDQHYRPSLSFHEFRKDIVEELIKDLEKLHQEGIEYSDIVLIVGNEEDKLYYEAVLNRAKIGMNIHVPHIDIESDAFLALMKYVDQYEKNDYNKSLFELVLSILNQALIASMDQNIILDLVAHFERLTRSNDLKEFILYILSEGYQQVFESIDNTVQVLYVEACRGLDFKYVFVPDVASCLKNDLEHSRRVMYNILYTARNFIYLYGLKNNHHVVMDELKEIISNWNAVKVPSSLYKNIIKSEHTYLTRDYQITFEHVLEKYKNYPKLSNELTYLIELIKNFDVLLNKGDKTTNVDIYMQAFRYFIQHTLKVTMDTLHDEKRTVIASYLSGGSSGVLDLEADYKKLILNDCLSEKFSTTELKGIHDIYRYLSASHHKNDDRKLPNQDLKQASENISIYRRFSNKEKINYYVSVIKFFDHIKLSDKKLQVIESSIE</sequence>
<dbReference type="InParanoid" id="A0A061A8T6"/>
<dbReference type="InterPro" id="IPR014016">
    <property type="entry name" value="UvrD-like_ATP-bd"/>
</dbReference>
<evidence type="ECO:0000256" key="5">
    <source>
        <dbReference type="PROSITE-ProRule" id="PRU00560"/>
    </source>
</evidence>
<evidence type="ECO:0000256" key="3">
    <source>
        <dbReference type="ARBA" id="ARBA00022806"/>
    </source>
</evidence>
<dbReference type="PANTHER" id="PTHR11070">
    <property type="entry name" value="UVRD / RECB / PCRA DNA HELICASE FAMILY MEMBER"/>
    <property type="match status" value="1"/>
</dbReference>
<proteinExistence type="predicted"/>
<keyword evidence="4 5" id="KW-0067">ATP-binding</keyword>
<evidence type="ECO:0000313" key="8">
    <source>
        <dbReference type="Proteomes" id="UP000032434"/>
    </source>
</evidence>
<dbReference type="HOGENOM" id="CLU_387162_0_0_14"/>
<feature type="binding site" evidence="5">
    <location>
        <begin position="24"/>
        <end position="31"/>
    </location>
    <ligand>
        <name>ATP</name>
        <dbReference type="ChEBI" id="CHEBI:30616"/>
    </ligand>
</feature>
<evidence type="ECO:0000313" key="7">
    <source>
        <dbReference type="EMBL" id="CDR30295.1"/>
    </source>
</evidence>
<dbReference type="Proteomes" id="UP000032434">
    <property type="component" value="Chromosome 1"/>
</dbReference>
<dbReference type="KEGG" id="aoc:Aocu_02220"/>
<dbReference type="GO" id="GO:0000725">
    <property type="term" value="P:recombinational repair"/>
    <property type="evidence" value="ECO:0007669"/>
    <property type="project" value="TreeGrafter"/>
</dbReference>
<dbReference type="STRING" id="35623.Aocu_02220"/>
<dbReference type="GO" id="GO:0016787">
    <property type="term" value="F:hydrolase activity"/>
    <property type="evidence" value="ECO:0007669"/>
    <property type="project" value="UniProtKB-UniRule"/>
</dbReference>
<name>A0A061A8T6_9MOLU</name>
<evidence type="ECO:0000256" key="2">
    <source>
        <dbReference type="ARBA" id="ARBA00022801"/>
    </source>
</evidence>
<dbReference type="PATRIC" id="fig|35623.3.peg.222"/>
<dbReference type="PROSITE" id="PS51198">
    <property type="entry name" value="UVRD_HELICASE_ATP_BIND"/>
    <property type="match status" value="1"/>
</dbReference>
<dbReference type="GO" id="GO:0043138">
    <property type="term" value="F:3'-5' DNA helicase activity"/>
    <property type="evidence" value="ECO:0007669"/>
    <property type="project" value="TreeGrafter"/>
</dbReference>